<dbReference type="EMBL" id="WSQA01000022">
    <property type="protein sequence ID" value="MVZ64138.1"/>
    <property type="molecule type" value="Genomic_DNA"/>
</dbReference>
<dbReference type="RefSeq" id="WP_160370854.1">
    <property type="nucleotide sequence ID" value="NZ_WSQA01000022.1"/>
</dbReference>
<dbReference type="OrthoDB" id="697008at2"/>
<accession>A0A6N8L7H8</accession>
<dbReference type="Pfam" id="PF13646">
    <property type="entry name" value="HEAT_2"/>
    <property type="match status" value="1"/>
</dbReference>
<comment type="caution">
    <text evidence="2">The sequence shown here is derived from an EMBL/GenBank/DDBJ whole genome shotgun (WGS) entry which is preliminary data.</text>
</comment>
<dbReference type="InterPro" id="IPR011989">
    <property type="entry name" value="ARM-like"/>
</dbReference>
<gene>
    <name evidence="2" type="ORF">GQF63_19110</name>
</gene>
<sequence length="386" mass="44853">MDLNYYIQYYVFYLESKFLGYPFIIRLTVLLISILLLIYFFSLIRFLAINWYYRVNEKRKNRIESKMGNRINDIIFDPYHHSKEEIAYSLADSIKLVKRRRDKLIFTDIIIDLLSNARKSNQTINQNNVQTLIQSYGIPEFWENELKSGSSKKRREALRKLDDLGNGFTGAIVMRSVYHKDKGLRKHARAAVMQYDTNDPFKFLEESFDSDFNALDEVIIHHFLTSRSKSGPLPMLTRYVRNSNNDAFKAFIIKEIGFFNQVDSAPILSSMLEQNSSNAVKIAIIETLGKLNYGEAEQQLIGLYDLTNKDVQKSIIHSIAQFKTDKGLEYLTGLYMISYDKERKIDLAYCIQQFGNKGNQVLKSFATHANGFDKKVFDQVTYHTGT</sequence>
<keyword evidence="1" id="KW-0812">Transmembrane</keyword>
<evidence type="ECO:0000313" key="3">
    <source>
        <dbReference type="Proteomes" id="UP000435036"/>
    </source>
</evidence>
<keyword evidence="1" id="KW-0472">Membrane</keyword>
<keyword evidence="1" id="KW-1133">Transmembrane helix</keyword>
<evidence type="ECO:0000313" key="2">
    <source>
        <dbReference type="EMBL" id="MVZ64138.1"/>
    </source>
</evidence>
<dbReference type="InterPro" id="IPR016024">
    <property type="entry name" value="ARM-type_fold"/>
</dbReference>
<evidence type="ECO:0008006" key="4">
    <source>
        <dbReference type="Google" id="ProtNLM"/>
    </source>
</evidence>
<organism evidence="2 3">
    <name type="scientific">Sphingobacterium humi</name>
    <dbReference type="NCBI Taxonomy" id="1796905"/>
    <lineage>
        <taxon>Bacteria</taxon>
        <taxon>Pseudomonadati</taxon>
        <taxon>Bacteroidota</taxon>
        <taxon>Sphingobacteriia</taxon>
        <taxon>Sphingobacteriales</taxon>
        <taxon>Sphingobacteriaceae</taxon>
        <taxon>Sphingobacterium</taxon>
    </lineage>
</organism>
<dbReference type="SUPFAM" id="SSF48371">
    <property type="entry name" value="ARM repeat"/>
    <property type="match status" value="1"/>
</dbReference>
<protein>
    <recommendedName>
        <fullName evidence="4">HEAT repeat domain-containing protein</fullName>
    </recommendedName>
</protein>
<name>A0A6N8L7H8_9SPHI</name>
<feature type="transmembrane region" description="Helical" evidence="1">
    <location>
        <begin position="23"/>
        <end position="53"/>
    </location>
</feature>
<dbReference type="AlphaFoldDB" id="A0A6N8L7H8"/>
<proteinExistence type="predicted"/>
<dbReference type="Proteomes" id="UP000435036">
    <property type="component" value="Unassembled WGS sequence"/>
</dbReference>
<dbReference type="Gene3D" id="1.25.10.10">
    <property type="entry name" value="Leucine-rich Repeat Variant"/>
    <property type="match status" value="1"/>
</dbReference>
<evidence type="ECO:0000256" key="1">
    <source>
        <dbReference type="SAM" id="Phobius"/>
    </source>
</evidence>
<keyword evidence="3" id="KW-1185">Reference proteome</keyword>
<reference evidence="2 3" key="1">
    <citation type="submission" date="2019-12" db="EMBL/GenBank/DDBJ databases">
        <authorList>
            <person name="Dong K."/>
        </authorList>
    </citation>
    <scope>NUCLEOTIDE SEQUENCE [LARGE SCALE GENOMIC DNA]</scope>
    <source>
        <strain evidence="2 3">JCM 31225</strain>
    </source>
</reference>